<proteinExistence type="predicted"/>
<reference evidence="1" key="1">
    <citation type="submission" date="2024-05" db="EMBL/GenBank/DDBJ databases">
        <title>Whole-Genome Sequence of CFS9, a Potential Fish Probiotic Isolated from the Body Surface of Silurus asotus.</title>
        <authorList>
            <person name="Kojima M."/>
            <person name="Tobioka K."/>
            <person name="Yokota K."/>
            <person name="Nakatani H."/>
            <person name="Hori K."/>
            <person name="Tamaru Y."/>
            <person name="Okazaki F."/>
        </authorList>
    </citation>
    <scope>NUCLEOTIDE SEQUENCE</scope>
    <source>
        <strain evidence="1">CFS9</strain>
    </source>
</reference>
<sequence length="65" mass="7653">MTRISQKLFLTTLQSYFTEFSIMSELLTHFFVLNLSRFLLQTFKSDRFLKLVGFKKGIINKNLAS</sequence>
<protein>
    <submittedName>
        <fullName evidence="1">Uncharacterized protein</fullName>
    </submittedName>
</protein>
<gene>
    <name evidence="1" type="ORF">CFS9_20560</name>
</gene>
<organism evidence="1">
    <name type="scientific">Flavobacterium sp. CFS9</name>
    <dbReference type="NCBI Taxonomy" id="3143118"/>
    <lineage>
        <taxon>Bacteria</taxon>
        <taxon>Pseudomonadati</taxon>
        <taxon>Bacteroidota</taxon>
        <taxon>Flavobacteriia</taxon>
        <taxon>Flavobacteriales</taxon>
        <taxon>Flavobacteriaceae</taxon>
        <taxon>Flavobacterium</taxon>
    </lineage>
</organism>
<dbReference type="EMBL" id="AP031573">
    <property type="protein sequence ID" value="BFM43415.1"/>
    <property type="molecule type" value="Genomic_DNA"/>
</dbReference>
<evidence type="ECO:0000313" key="1">
    <source>
        <dbReference type="EMBL" id="BFM43415.1"/>
    </source>
</evidence>
<accession>A0AAT9H1Y2</accession>
<name>A0AAT9H1Y2_9FLAO</name>
<dbReference type="AlphaFoldDB" id="A0AAT9H1Y2"/>